<evidence type="ECO:0000256" key="10">
    <source>
        <dbReference type="ARBA" id="ARBA00023136"/>
    </source>
</evidence>
<evidence type="ECO:0000256" key="4">
    <source>
        <dbReference type="ARBA" id="ARBA00022547"/>
    </source>
</evidence>
<name>A0A670JIT5_PODMU</name>
<comment type="similarity">
    <text evidence="2 15">Belongs to the ATPase e subunit family.</text>
</comment>
<dbReference type="InterPro" id="IPR008386">
    <property type="entry name" value="ATP_synth_F0_esu_mt"/>
</dbReference>
<comment type="subunit">
    <text evidence="13">Component of the ATP synthase complex composed at least of ATP5F1A/subunit alpha, ATP5F1B/subunit beta, ATP5MC1/subunit c (homooctomer), MT-ATP6/subunit a, MT-ATP8/subunit 8, ATP5ME/subunit e, ATP5MF/subunit f, ATP5MG/subunit g, ATP5MK/subunit k, ATP5MJ/subunit j, ATP5F1C/subunit gamma, ATP5F1D/subunit delta, ATP5F1E/subunit epsilon, ATP5PF/subunit F6, ATP5PB/subunit b, ATP5PD/subunit d, ATP5PO/subunit OSCP. ATP synthase complex consists of a soluble F(1) head domain (subunits alpha(3) and beta(3)) - the catalytic core - and a membrane F(0) domain - the membrane proton channel (subunits c, a, 8, e, f, g, k and j). These two domains are linked by a central stalk (subunits gamma, delta, and epsilon) rotating inside the F1 region and a stationary peripheral stalk (subunits F6, b, d, and OSCP).</text>
</comment>
<dbReference type="Pfam" id="PF05680">
    <property type="entry name" value="ATP-synt_E"/>
    <property type="match status" value="1"/>
</dbReference>
<sequence length="70" mass="7918">MIPPVDVSPLSKFGRHSVLMGIVHGKKRYDHSKPIAEEESRIAAEEKKKCEEMERIARALAEANKDSMLK</sequence>
<evidence type="ECO:0000256" key="6">
    <source>
        <dbReference type="ARBA" id="ARBA00022792"/>
    </source>
</evidence>
<keyword evidence="11 15" id="KW-0066">ATP synthesis</keyword>
<dbReference type="Proteomes" id="UP000472272">
    <property type="component" value="Chromosome 5"/>
</dbReference>
<evidence type="ECO:0000256" key="9">
    <source>
        <dbReference type="ARBA" id="ARBA00023128"/>
    </source>
</evidence>
<dbReference type="GO" id="GO:0005743">
    <property type="term" value="C:mitochondrial inner membrane"/>
    <property type="evidence" value="ECO:0007669"/>
    <property type="project" value="UniProtKB-SubCell"/>
</dbReference>
<evidence type="ECO:0000256" key="5">
    <source>
        <dbReference type="ARBA" id="ARBA00022781"/>
    </source>
</evidence>
<evidence type="ECO:0000256" key="1">
    <source>
        <dbReference type="ARBA" id="ARBA00004273"/>
    </source>
</evidence>
<comment type="subcellular location">
    <subcellularLocation>
        <location evidence="1 15">Mitochondrion inner membrane</location>
    </subcellularLocation>
</comment>
<evidence type="ECO:0000313" key="17">
    <source>
        <dbReference type="Ensembl" id="ENSPMRP00000024728.1"/>
    </source>
</evidence>
<keyword evidence="4 15" id="KW-0138">CF(0)</keyword>
<evidence type="ECO:0000256" key="8">
    <source>
        <dbReference type="ARBA" id="ARBA00023065"/>
    </source>
</evidence>
<evidence type="ECO:0000256" key="14">
    <source>
        <dbReference type="ARBA" id="ARBA00074682"/>
    </source>
</evidence>
<dbReference type="PANTHER" id="PTHR12427:SF1">
    <property type="entry name" value="ATP SYNTHASE SUBUNIT E, MITOCHONDRIAL"/>
    <property type="match status" value="1"/>
</dbReference>
<comment type="subunit">
    <text evidence="15">F-type ATPases have 2 components, CF(1) - the catalytic core - and CF(0) - the membrane proton channel. CF(1) and CF(0) have multiple subunits.</text>
</comment>
<reference evidence="17 18" key="1">
    <citation type="journal article" date="2019" name="Proc. Natl. Acad. Sci. U.S.A.">
        <title>Regulatory changes in pterin and carotenoid genes underlie balanced color polymorphisms in the wall lizard.</title>
        <authorList>
            <person name="Andrade P."/>
            <person name="Pinho C."/>
            <person name="Perez I de Lanuza G."/>
            <person name="Afonso S."/>
            <person name="Brejcha J."/>
            <person name="Rubin C.J."/>
            <person name="Wallerman O."/>
            <person name="Pereira P."/>
            <person name="Sabatino S.J."/>
            <person name="Bellati A."/>
            <person name="Pellitteri-Rosa D."/>
            <person name="Bosakova Z."/>
            <person name="Bunikis I."/>
            <person name="Carretero M.A."/>
            <person name="Feiner N."/>
            <person name="Marsik P."/>
            <person name="Pauperio F."/>
            <person name="Salvi D."/>
            <person name="Soler L."/>
            <person name="While G.M."/>
            <person name="Uller T."/>
            <person name="Font E."/>
            <person name="Andersson L."/>
            <person name="Carneiro M."/>
        </authorList>
    </citation>
    <scope>NUCLEOTIDE SEQUENCE</scope>
</reference>
<dbReference type="PANTHER" id="PTHR12427">
    <property type="entry name" value="ATP SYNTHASE E CHAIN, MITOCHONDRIAL"/>
    <property type="match status" value="1"/>
</dbReference>
<proteinExistence type="inferred from homology"/>
<feature type="coiled-coil region" evidence="16">
    <location>
        <begin position="36"/>
        <end position="63"/>
    </location>
</feature>
<comment type="function">
    <text evidence="12 15">Subunit e, of the mitochondrial membrane ATP synthase complex (F(1)F(0) ATP synthase or Complex V) that produces ATP from ADP in the presence of a proton gradient across the membrane which is generated by electron transport complexes of the respiratory chain. ATP synthase complex consist of a soluble F(1) head domain - the catalytic core - and a membrane F(1) domain - the membrane proton channel. These two domains are linked by a central stalk rotating inside the F(1) region and a stationary peripheral stalk. During catalysis, ATP synthesis in the catalytic domain of F(1) is coupled via a rotary mechanism of the central stalk subunits to proton translocation. In vivo, can only synthesize ATP although its ATP hydrolase activity can be activated artificially in vitro. Part of the complex F(0) domain.</text>
</comment>
<dbReference type="Ensembl" id="ENSPMRT00000026243.1">
    <property type="protein sequence ID" value="ENSPMRP00000024728.1"/>
    <property type="gene ID" value="ENSPMRG00000015985.1"/>
</dbReference>
<evidence type="ECO:0000256" key="2">
    <source>
        <dbReference type="ARBA" id="ARBA00007333"/>
    </source>
</evidence>
<organism evidence="17 18">
    <name type="scientific">Podarcis muralis</name>
    <name type="common">Wall lizard</name>
    <name type="synonym">Lacerta muralis</name>
    <dbReference type="NCBI Taxonomy" id="64176"/>
    <lineage>
        <taxon>Eukaryota</taxon>
        <taxon>Metazoa</taxon>
        <taxon>Chordata</taxon>
        <taxon>Craniata</taxon>
        <taxon>Vertebrata</taxon>
        <taxon>Euteleostomi</taxon>
        <taxon>Lepidosauria</taxon>
        <taxon>Squamata</taxon>
        <taxon>Bifurcata</taxon>
        <taxon>Unidentata</taxon>
        <taxon>Episquamata</taxon>
        <taxon>Laterata</taxon>
        <taxon>Lacertibaenia</taxon>
        <taxon>Lacertidae</taxon>
        <taxon>Podarcis</taxon>
    </lineage>
</organism>
<reference evidence="17" key="2">
    <citation type="submission" date="2025-08" db="UniProtKB">
        <authorList>
            <consortium name="Ensembl"/>
        </authorList>
    </citation>
    <scope>IDENTIFICATION</scope>
</reference>
<protein>
    <recommendedName>
        <fullName evidence="14 15">ATP synthase F(0) complex subunit e, mitochondrial</fullName>
    </recommendedName>
</protein>
<reference evidence="17" key="3">
    <citation type="submission" date="2025-09" db="UniProtKB">
        <authorList>
            <consortium name="Ensembl"/>
        </authorList>
    </citation>
    <scope>IDENTIFICATION</scope>
</reference>
<evidence type="ECO:0000256" key="7">
    <source>
        <dbReference type="ARBA" id="ARBA00022990"/>
    </source>
</evidence>
<keyword evidence="6 15" id="KW-0999">Mitochondrion inner membrane</keyword>
<evidence type="ECO:0000256" key="13">
    <source>
        <dbReference type="ARBA" id="ARBA00064647"/>
    </source>
</evidence>
<keyword evidence="8 15" id="KW-0406">Ion transport</keyword>
<keyword evidence="10" id="KW-0472">Membrane</keyword>
<dbReference type="GeneTree" id="ENSGT01000000215531"/>
<keyword evidence="5 15" id="KW-0375">Hydrogen ion transport</keyword>
<evidence type="ECO:0000313" key="18">
    <source>
        <dbReference type="Proteomes" id="UP000472272"/>
    </source>
</evidence>
<evidence type="ECO:0000256" key="16">
    <source>
        <dbReference type="SAM" id="Coils"/>
    </source>
</evidence>
<dbReference type="OMA" id="HANIFTY"/>
<keyword evidence="9 15" id="KW-0496">Mitochondrion</keyword>
<accession>A0A670JIT5</accession>
<dbReference type="GO" id="GO:0015078">
    <property type="term" value="F:proton transmembrane transporter activity"/>
    <property type="evidence" value="ECO:0007669"/>
    <property type="project" value="InterPro"/>
</dbReference>
<evidence type="ECO:0000256" key="12">
    <source>
        <dbReference type="ARBA" id="ARBA00057306"/>
    </source>
</evidence>
<evidence type="ECO:0000256" key="11">
    <source>
        <dbReference type="ARBA" id="ARBA00023310"/>
    </source>
</evidence>
<keyword evidence="16" id="KW-0175">Coiled coil</keyword>
<evidence type="ECO:0000256" key="15">
    <source>
        <dbReference type="RuleBase" id="RU367005"/>
    </source>
</evidence>
<keyword evidence="18" id="KW-1185">Reference proteome</keyword>
<dbReference type="GO" id="GO:0045259">
    <property type="term" value="C:proton-transporting ATP synthase complex"/>
    <property type="evidence" value="ECO:0007669"/>
    <property type="project" value="UniProtKB-UniRule"/>
</dbReference>
<evidence type="ECO:0000256" key="3">
    <source>
        <dbReference type="ARBA" id="ARBA00022448"/>
    </source>
</evidence>
<keyword evidence="3 15" id="KW-0813">Transport</keyword>
<dbReference type="AlphaFoldDB" id="A0A670JIT5"/>
<keyword evidence="7" id="KW-0007">Acetylation</keyword>
<dbReference type="GO" id="GO:0015986">
    <property type="term" value="P:proton motive force-driven ATP synthesis"/>
    <property type="evidence" value="ECO:0007669"/>
    <property type="project" value="InterPro"/>
</dbReference>